<reference evidence="1" key="1">
    <citation type="submission" date="2018-10" db="EMBL/GenBank/DDBJ databases">
        <title>Sequencing the genomes of 1000 actinobacteria strains.</title>
        <authorList>
            <person name="Klenk H.-P."/>
        </authorList>
    </citation>
    <scope>NUCLEOTIDE SEQUENCE [LARGE SCALE GENOMIC DNA]</scope>
    <source>
        <strain evidence="1">DSM 43911</strain>
    </source>
</reference>
<gene>
    <name evidence="1" type="ORF">DFJ66_1691</name>
</gene>
<dbReference type="Proteomes" id="UP000272729">
    <property type="component" value="Unassembled WGS sequence"/>
</dbReference>
<organism evidence="1 2">
    <name type="scientific">Saccharothrix variisporea</name>
    <dbReference type="NCBI Taxonomy" id="543527"/>
    <lineage>
        <taxon>Bacteria</taxon>
        <taxon>Bacillati</taxon>
        <taxon>Actinomycetota</taxon>
        <taxon>Actinomycetes</taxon>
        <taxon>Pseudonocardiales</taxon>
        <taxon>Pseudonocardiaceae</taxon>
        <taxon>Saccharothrix</taxon>
    </lineage>
</organism>
<proteinExistence type="predicted"/>
<evidence type="ECO:0000313" key="2">
    <source>
        <dbReference type="Proteomes" id="UP000272729"/>
    </source>
</evidence>
<dbReference type="AlphaFoldDB" id="A0A495X4N6"/>
<sequence>MKTPEEWMRDFEAKIADAQAKAAAVQEGLAGAGGSAAPAG</sequence>
<accession>A0A495X4N6</accession>
<dbReference type="RefSeq" id="WP_281276603.1">
    <property type="nucleotide sequence ID" value="NZ_JBIUBA010000004.1"/>
</dbReference>
<comment type="caution">
    <text evidence="1">The sequence shown here is derived from an EMBL/GenBank/DDBJ whole genome shotgun (WGS) entry which is preliminary data.</text>
</comment>
<keyword evidence="2" id="KW-1185">Reference proteome</keyword>
<dbReference type="EMBL" id="RBXR01000001">
    <property type="protein sequence ID" value="RKT68506.1"/>
    <property type="molecule type" value="Genomic_DNA"/>
</dbReference>
<protein>
    <submittedName>
        <fullName evidence="1">Uncharacterized protein</fullName>
    </submittedName>
</protein>
<evidence type="ECO:0000313" key="1">
    <source>
        <dbReference type="EMBL" id="RKT68506.1"/>
    </source>
</evidence>
<name>A0A495X4N6_9PSEU</name>